<evidence type="ECO:0000259" key="2">
    <source>
        <dbReference type="PROSITE" id="PS51192"/>
    </source>
</evidence>
<name>T1AJA3_9ZZZZ</name>
<keyword evidence="3" id="KW-0378">Hydrolase</keyword>
<protein>
    <submittedName>
        <fullName evidence="3">Type I restriction-modification system endonuclease</fullName>
    </submittedName>
</protein>
<keyword evidence="3" id="KW-0540">Nuclease</keyword>
<organism evidence="3">
    <name type="scientific">mine drainage metagenome</name>
    <dbReference type="NCBI Taxonomy" id="410659"/>
    <lineage>
        <taxon>unclassified sequences</taxon>
        <taxon>metagenomes</taxon>
        <taxon>ecological metagenomes</taxon>
    </lineage>
</organism>
<gene>
    <name evidence="3" type="ORF">B1B_14222</name>
</gene>
<accession>T1AJA3</accession>
<dbReference type="EMBL" id="AUZY01009405">
    <property type="protein sequence ID" value="EQD42070.1"/>
    <property type="molecule type" value="Genomic_DNA"/>
</dbReference>
<proteinExistence type="predicted"/>
<dbReference type="InterPro" id="IPR051268">
    <property type="entry name" value="Type-I_R_enzyme_R_subunit"/>
</dbReference>
<dbReference type="Pfam" id="PF18766">
    <property type="entry name" value="SWI2_SNF2"/>
    <property type="match status" value="1"/>
</dbReference>
<reference evidence="3" key="2">
    <citation type="journal article" date="2014" name="ISME J.">
        <title>Microbial stratification in low pH oxic and suboxic macroscopic growths along an acid mine drainage.</title>
        <authorList>
            <person name="Mendez-Garcia C."/>
            <person name="Mesa V."/>
            <person name="Sprenger R.R."/>
            <person name="Richter M."/>
            <person name="Diez M.S."/>
            <person name="Solano J."/>
            <person name="Bargiela R."/>
            <person name="Golyshina O.V."/>
            <person name="Manteca A."/>
            <person name="Ramos J.L."/>
            <person name="Gallego J.R."/>
            <person name="Llorente I."/>
            <person name="Martins Dos Santos V.A."/>
            <person name="Jensen O.N."/>
            <person name="Pelaez A.I."/>
            <person name="Sanchez J."/>
            <person name="Ferrer M."/>
        </authorList>
    </citation>
    <scope>NUCLEOTIDE SEQUENCE</scope>
</reference>
<dbReference type="PANTHER" id="PTHR30195">
    <property type="entry name" value="TYPE I SITE-SPECIFIC DEOXYRIBONUCLEASE PROTEIN SUBUNIT M AND R"/>
    <property type="match status" value="1"/>
</dbReference>
<feature type="domain" description="Helicase ATP-binding" evidence="2">
    <location>
        <begin position="1"/>
        <end position="176"/>
    </location>
</feature>
<dbReference type="InterPro" id="IPR040980">
    <property type="entry name" value="SWI2_SNF2"/>
</dbReference>
<evidence type="ECO:0000313" key="3">
    <source>
        <dbReference type="EMBL" id="EQD42070.1"/>
    </source>
</evidence>
<sequence length="325" mass="36634">MERADGRGGVIWHAPGSGKSFQMLFFVNKILRHPAMANPTAVLLTDRDSLDDQLFEEVFSHAKTLPERPEQASSRDHLRKLLAKKASGGIVFSTMQKFGRSSEDRVAGTHFPLLSDRSNIVVIADEAHRTQYDLIDGLARNLRDALPNAVFIGFTGTPIEKADRNTRDVFGDYIDIYDMTQSIEDEATVKVYYEPRLAKVELPEEVRATIDDEFATVTERAEVDSRDRLKSRWARVEAVVGAKDRLREVAADIVDHWEQRLSREPGKALVVGMSRRICVDLYDAIVALRPDWHSDDDAQGKIKVVITGAATEGPELNRHVRNRDR</sequence>
<feature type="non-terminal residue" evidence="3">
    <location>
        <position position="325"/>
    </location>
</feature>
<keyword evidence="3" id="KW-0255">Endonuclease</keyword>
<dbReference type="InterPro" id="IPR027417">
    <property type="entry name" value="P-loop_NTPase"/>
</dbReference>
<dbReference type="GO" id="GO:0009307">
    <property type="term" value="P:DNA restriction-modification system"/>
    <property type="evidence" value="ECO:0007669"/>
    <property type="project" value="UniProtKB-KW"/>
</dbReference>
<dbReference type="GO" id="GO:0004519">
    <property type="term" value="F:endonuclease activity"/>
    <property type="evidence" value="ECO:0007669"/>
    <property type="project" value="UniProtKB-KW"/>
</dbReference>
<dbReference type="InterPro" id="IPR014001">
    <property type="entry name" value="Helicase_ATP-bd"/>
</dbReference>
<dbReference type="AlphaFoldDB" id="T1AJA3"/>
<dbReference type="PANTHER" id="PTHR30195:SF15">
    <property type="entry name" value="TYPE I RESTRICTION ENZYME HINDI ENDONUCLEASE SUBUNIT"/>
    <property type="match status" value="1"/>
</dbReference>
<keyword evidence="1" id="KW-0680">Restriction system</keyword>
<reference evidence="3" key="1">
    <citation type="submission" date="2013-08" db="EMBL/GenBank/DDBJ databases">
        <authorList>
            <person name="Mendez C."/>
            <person name="Richter M."/>
            <person name="Ferrer M."/>
            <person name="Sanchez J."/>
        </authorList>
    </citation>
    <scope>NUCLEOTIDE SEQUENCE</scope>
</reference>
<dbReference type="SUPFAM" id="SSF52540">
    <property type="entry name" value="P-loop containing nucleoside triphosphate hydrolases"/>
    <property type="match status" value="1"/>
</dbReference>
<evidence type="ECO:0000256" key="1">
    <source>
        <dbReference type="ARBA" id="ARBA00022747"/>
    </source>
</evidence>
<dbReference type="PROSITE" id="PS51192">
    <property type="entry name" value="HELICASE_ATP_BIND_1"/>
    <property type="match status" value="1"/>
</dbReference>
<dbReference type="SMART" id="SM00487">
    <property type="entry name" value="DEXDc"/>
    <property type="match status" value="1"/>
</dbReference>
<comment type="caution">
    <text evidence="3">The sequence shown here is derived from an EMBL/GenBank/DDBJ whole genome shotgun (WGS) entry which is preliminary data.</text>
</comment>
<dbReference type="Gene3D" id="3.40.50.300">
    <property type="entry name" value="P-loop containing nucleotide triphosphate hydrolases"/>
    <property type="match status" value="2"/>
</dbReference>